<evidence type="ECO:0000313" key="2">
    <source>
        <dbReference type="Proteomes" id="UP000052237"/>
    </source>
</evidence>
<organism evidence="1 2">
    <name type="scientific">Campylobacter hyointestinalis subsp. hyointestinalis</name>
    <dbReference type="NCBI Taxonomy" id="91352"/>
    <lineage>
        <taxon>Bacteria</taxon>
        <taxon>Pseudomonadati</taxon>
        <taxon>Campylobacterota</taxon>
        <taxon>Epsilonproteobacteria</taxon>
        <taxon>Campylobacterales</taxon>
        <taxon>Campylobacteraceae</taxon>
        <taxon>Campylobacter</taxon>
    </lineage>
</organism>
<proteinExistence type="predicted"/>
<dbReference type="GO" id="GO:0008833">
    <property type="term" value="F:deoxyribonuclease IV (phage-T4-induced) activity"/>
    <property type="evidence" value="ECO:0007669"/>
    <property type="project" value="InterPro"/>
</dbReference>
<dbReference type="SUPFAM" id="SSF52980">
    <property type="entry name" value="Restriction endonuclease-like"/>
    <property type="match status" value="1"/>
</dbReference>
<name>A0A0S4RDM3_CAMHY</name>
<comment type="caution">
    <text evidence="1">The sequence shown here is derived from an EMBL/GenBank/DDBJ whole genome shotgun (WGS) entry which is preliminary data.</text>
</comment>
<gene>
    <name evidence="1" type="ORF">ERS686654_00329</name>
</gene>
<dbReference type="Proteomes" id="UP000052237">
    <property type="component" value="Unassembled WGS sequence"/>
</dbReference>
<dbReference type="InterPro" id="IPR008029">
    <property type="entry name" value="Phage_T7_Gp3_endoDNaseI"/>
</dbReference>
<dbReference type="Pfam" id="PF05367">
    <property type="entry name" value="Phage_endo_I"/>
    <property type="match status" value="1"/>
</dbReference>
<dbReference type="GO" id="GO:0015074">
    <property type="term" value="P:DNA integration"/>
    <property type="evidence" value="ECO:0007669"/>
    <property type="project" value="InterPro"/>
</dbReference>
<keyword evidence="1" id="KW-0378">Hydrolase</keyword>
<protein>
    <submittedName>
        <fullName evidence="1">Phage endonuclease I</fullName>
    </submittedName>
</protein>
<dbReference type="RefSeq" id="WP_059432685.1">
    <property type="nucleotide sequence ID" value="NZ_FAUU01000003.1"/>
</dbReference>
<keyword evidence="1" id="KW-0540">Nuclease</keyword>
<dbReference type="InterPro" id="IPR011335">
    <property type="entry name" value="Restrct_endonuc-II-like"/>
</dbReference>
<keyword evidence="2" id="KW-1185">Reference proteome</keyword>
<dbReference type="AlphaFoldDB" id="A0A0S4RDM3"/>
<dbReference type="EMBL" id="FAVB01000001">
    <property type="protein sequence ID" value="CUU71331.1"/>
    <property type="molecule type" value="Genomic_DNA"/>
</dbReference>
<keyword evidence="1" id="KW-0255">Endonuclease</keyword>
<sequence length="145" mass="17145">MTSNKNSKGEGLRSGFEVRLTNELARRGVAYEYEAIRIPYTPKSVRHYVPDLILENGIIIEIKGRFTSADRQKHKYIKQCYPDLDIRFVFQRSTQKLSKTSQTTYAKWCETNGFKYNDGYIPLSWAKEPKNETNLIHIQHWRRQK</sequence>
<accession>A0A0S4RDM3</accession>
<dbReference type="CDD" id="cd22324">
    <property type="entry name" value="Endonuclease_I"/>
    <property type="match status" value="1"/>
</dbReference>
<evidence type="ECO:0000313" key="1">
    <source>
        <dbReference type="EMBL" id="CUU71331.1"/>
    </source>
</evidence>
<reference evidence="1 2" key="1">
    <citation type="submission" date="2015-11" db="EMBL/GenBank/DDBJ databases">
        <authorList>
            <consortium name="Pathogen Informatics"/>
        </authorList>
    </citation>
    <scope>NUCLEOTIDE SEQUENCE [LARGE SCALE GENOMIC DNA]</scope>
    <source>
        <strain evidence="1 2">006A-0059</strain>
    </source>
</reference>
<dbReference type="GO" id="GO:0016032">
    <property type="term" value="P:viral process"/>
    <property type="evidence" value="ECO:0007669"/>
    <property type="project" value="InterPro"/>
</dbReference>
<dbReference type="Gene3D" id="3.40.91.30">
    <property type="match status" value="1"/>
</dbReference>